<feature type="domain" description="Transcription regulator AsnC/Lrp ligand binding" evidence="1">
    <location>
        <begin position="6"/>
        <end position="74"/>
    </location>
</feature>
<dbReference type="Gene3D" id="3.30.70.920">
    <property type="match status" value="1"/>
</dbReference>
<dbReference type="InterPro" id="IPR011008">
    <property type="entry name" value="Dimeric_a/b-barrel"/>
</dbReference>
<dbReference type="InterPro" id="IPR019887">
    <property type="entry name" value="Tscrpt_reg_AsnC/Lrp_C"/>
</dbReference>
<dbReference type="GO" id="GO:0003677">
    <property type="term" value="F:DNA binding"/>
    <property type="evidence" value="ECO:0007669"/>
    <property type="project" value="UniProtKB-KW"/>
</dbReference>
<dbReference type="AlphaFoldDB" id="A0A7W7VV66"/>
<gene>
    <name evidence="2" type="ORF">FHR34_002377</name>
</gene>
<sequence length="77" mass="8204">MVQAYILIQTEVGKATAVAQAISKIKGVIQAEDVTGPYDVIVRAEATTVDDLGRLVVAQIQQVDGITRTLTCPVVHL</sequence>
<protein>
    <submittedName>
        <fullName evidence="2">DNA-binding Lrp family transcriptional regulator</fullName>
    </submittedName>
</protein>
<organism evidence="2 3">
    <name type="scientific">Kitasatospora kifunensis</name>
    <name type="common">Streptomyces kifunensis</name>
    <dbReference type="NCBI Taxonomy" id="58351"/>
    <lineage>
        <taxon>Bacteria</taxon>
        <taxon>Bacillati</taxon>
        <taxon>Actinomycetota</taxon>
        <taxon>Actinomycetes</taxon>
        <taxon>Kitasatosporales</taxon>
        <taxon>Streptomycetaceae</taxon>
        <taxon>Kitasatospora</taxon>
    </lineage>
</organism>
<evidence type="ECO:0000259" key="1">
    <source>
        <dbReference type="Pfam" id="PF01037"/>
    </source>
</evidence>
<evidence type="ECO:0000313" key="3">
    <source>
        <dbReference type="Proteomes" id="UP000540506"/>
    </source>
</evidence>
<dbReference type="RefSeq" id="WP_184935406.1">
    <property type="nucleotide sequence ID" value="NZ_JACHJV010000001.1"/>
</dbReference>
<keyword evidence="3" id="KW-1185">Reference proteome</keyword>
<name>A0A7W7VV66_KITKI</name>
<dbReference type="SUPFAM" id="SSF54909">
    <property type="entry name" value="Dimeric alpha+beta barrel"/>
    <property type="match status" value="1"/>
</dbReference>
<dbReference type="Proteomes" id="UP000540506">
    <property type="component" value="Unassembled WGS sequence"/>
</dbReference>
<comment type="caution">
    <text evidence="2">The sequence shown here is derived from an EMBL/GenBank/DDBJ whole genome shotgun (WGS) entry which is preliminary data.</text>
</comment>
<evidence type="ECO:0000313" key="2">
    <source>
        <dbReference type="EMBL" id="MBB4923384.1"/>
    </source>
</evidence>
<accession>A0A7W7VV66</accession>
<keyword evidence="2" id="KW-0238">DNA-binding</keyword>
<dbReference type="Pfam" id="PF01037">
    <property type="entry name" value="AsnC_trans_reg"/>
    <property type="match status" value="1"/>
</dbReference>
<reference evidence="2 3" key="1">
    <citation type="submission" date="2020-08" db="EMBL/GenBank/DDBJ databases">
        <title>Sequencing the genomes of 1000 actinobacteria strains.</title>
        <authorList>
            <person name="Klenk H.-P."/>
        </authorList>
    </citation>
    <scope>NUCLEOTIDE SEQUENCE [LARGE SCALE GENOMIC DNA]</scope>
    <source>
        <strain evidence="2 3">DSM 41654</strain>
    </source>
</reference>
<dbReference type="EMBL" id="JACHJV010000001">
    <property type="protein sequence ID" value="MBB4923384.1"/>
    <property type="molecule type" value="Genomic_DNA"/>
</dbReference>
<proteinExistence type="predicted"/>